<keyword evidence="2" id="KW-1185">Reference proteome</keyword>
<sequence>MPKKSAAPPRRTRLSHDEIVSLVGDLEDAVIAAIAKTGASYAEIEQAARQAGAEADEPRPDAHGLSLRAEAVYDILVADPNFVGVEDRPRTL</sequence>
<reference evidence="1 2" key="1">
    <citation type="submission" date="2019-08" db="EMBL/GenBank/DDBJ databases">
        <title>Hyperibacter terrae gen. nov., sp. nov. and Hyperibacter viscosus sp. nov., two new members in the family Rhodospirillaceae isolated from the rhizosphere of Hypericum perforatum.</title>
        <authorList>
            <person name="Noviana Z."/>
        </authorList>
    </citation>
    <scope>NUCLEOTIDE SEQUENCE [LARGE SCALE GENOMIC DNA]</scope>
    <source>
        <strain evidence="1 2">R5913</strain>
    </source>
</reference>
<protein>
    <submittedName>
        <fullName evidence="1">Uncharacterized protein</fullName>
    </submittedName>
</protein>
<evidence type="ECO:0000313" key="1">
    <source>
        <dbReference type="EMBL" id="QEX16414.1"/>
    </source>
</evidence>
<organism evidence="1 2">
    <name type="scientific">Hypericibacter terrae</name>
    <dbReference type="NCBI Taxonomy" id="2602015"/>
    <lineage>
        <taxon>Bacteria</taxon>
        <taxon>Pseudomonadati</taxon>
        <taxon>Pseudomonadota</taxon>
        <taxon>Alphaproteobacteria</taxon>
        <taxon>Rhodospirillales</taxon>
        <taxon>Dongiaceae</taxon>
        <taxon>Hypericibacter</taxon>
    </lineage>
</organism>
<accession>A0A5J6MFY8</accession>
<dbReference type="EMBL" id="CP042906">
    <property type="protein sequence ID" value="QEX16414.1"/>
    <property type="molecule type" value="Genomic_DNA"/>
</dbReference>
<evidence type="ECO:0000313" key="2">
    <source>
        <dbReference type="Proteomes" id="UP000326202"/>
    </source>
</evidence>
<proteinExistence type="predicted"/>
<dbReference type="Proteomes" id="UP000326202">
    <property type="component" value="Chromosome"/>
</dbReference>
<dbReference type="AlphaFoldDB" id="A0A5J6MFY8"/>
<dbReference type="OrthoDB" id="7363682at2"/>
<name>A0A5J6MFY8_9PROT</name>
<dbReference type="RefSeq" id="WP_151176775.1">
    <property type="nucleotide sequence ID" value="NZ_CP042906.1"/>
</dbReference>
<gene>
    <name evidence="1" type="ORF">FRZ44_17070</name>
</gene>
<dbReference type="KEGG" id="htq:FRZ44_17070"/>